<dbReference type="Proteomes" id="UP000054516">
    <property type="component" value="Unassembled WGS sequence"/>
</dbReference>
<evidence type="ECO:0000313" key="4">
    <source>
        <dbReference type="Proteomes" id="UP000054516"/>
    </source>
</evidence>
<dbReference type="OMA" id="DESYETH"/>
<dbReference type="Pfam" id="PF20233">
    <property type="entry name" value="DUF6590"/>
    <property type="match status" value="1"/>
</dbReference>
<evidence type="ECO:0000313" key="3">
    <source>
        <dbReference type="EMBL" id="GAP90778.1"/>
    </source>
</evidence>
<evidence type="ECO:0000259" key="2">
    <source>
        <dbReference type="Pfam" id="PF20233"/>
    </source>
</evidence>
<feature type="compositionally biased region" description="Basic and acidic residues" evidence="1">
    <location>
        <begin position="1"/>
        <end position="12"/>
    </location>
</feature>
<keyword evidence="4" id="KW-1185">Reference proteome</keyword>
<dbReference type="EMBL" id="DF977492">
    <property type="protein sequence ID" value="GAP90778.1"/>
    <property type="molecule type" value="Genomic_DNA"/>
</dbReference>
<organism evidence="3">
    <name type="scientific">Rosellinia necatrix</name>
    <name type="common">White root-rot fungus</name>
    <dbReference type="NCBI Taxonomy" id="77044"/>
    <lineage>
        <taxon>Eukaryota</taxon>
        <taxon>Fungi</taxon>
        <taxon>Dikarya</taxon>
        <taxon>Ascomycota</taxon>
        <taxon>Pezizomycotina</taxon>
        <taxon>Sordariomycetes</taxon>
        <taxon>Xylariomycetidae</taxon>
        <taxon>Xylariales</taxon>
        <taxon>Xylariaceae</taxon>
        <taxon>Rosellinia</taxon>
    </lineage>
</organism>
<accession>A0A1W2TQQ2</accession>
<dbReference type="InterPro" id="IPR046497">
    <property type="entry name" value="DUF6590"/>
</dbReference>
<dbReference type="STRING" id="77044.A0A1W2TQQ2"/>
<feature type="domain" description="DUF6590" evidence="2">
    <location>
        <begin position="356"/>
        <end position="513"/>
    </location>
</feature>
<name>A0A1W2TQQ2_ROSNE</name>
<evidence type="ECO:0000256" key="1">
    <source>
        <dbReference type="SAM" id="MobiDB-lite"/>
    </source>
</evidence>
<dbReference type="PANTHER" id="PTHR35391">
    <property type="entry name" value="C2H2-TYPE DOMAIN-CONTAINING PROTEIN-RELATED"/>
    <property type="match status" value="1"/>
</dbReference>
<feature type="region of interest" description="Disordered" evidence="1">
    <location>
        <begin position="193"/>
        <end position="213"/>
    </location>
</feature>
<gene>
    <name evidence="3" type="ORF">SAMD00023353_4700310</name>
</gene>
<protein>
    <recommendedName>
        <fullName evidence="2">DUF6590 domain-containing protein</fullName>
    </recommendedName>
</protein>
<proteinExistence type="predicted"/>
<dbReference type="AlphaFoldDB" id="A0A1W2TQQ2"/>
<dbReference type="OrthoDB" id="3559580at2759"/>
<sequence length="534" mass="59446">MLARSRIREADATRATNDAPHIVHHSIDGPGLQDGTMHGNKHPTKYSDSHLWGPWSEWKIDADGRYFSERFDPQGNVEYTYSDHQRTPRTEAPIDQLTAGFGRLDVNSSGYDHGQGTAYADSYTDTYTDTFTDTYTDRGNSAVGNSFLEDPASPQYTLETSHHGYQSYPHSLPRTHSQTDKGKEVAKAKAHDNYYGEGHGGRGHVSPTTNSYSEDNYLRDADLATVPENDEEATTAPFSTSDNFGVTINSYYVDPSGYDGTEYEVEQALKKTNDVILGKSRHCDSSTSGDQYETAPNYSTTYQLGQKDTQGEQAILRGASIPPRPDFNTLGGDLIRGIPEKAETTDTRFVVESSYKFQPGEVFKIYWSEPTGQVSTGQVPIGQGPTEVAVTDAIPIDDSAGQFYVGYRRFIIVSTDESHHSTCVPILTYDRRGCSKKGVRPNKHGIIYAMGQKPRPLKGEPNLGFDPVPLDIYVEGETLARESRVNYSKLVTIEHNVKVFFIGRIPQSYFESVRSAVDQCWAEKMHKSSKKSRR</sequence>
<reference evidence="3" key="1">
    <citation type="submission" date="2016-03" db="EMBL/GenBank/DDBJ databases">
        <title>Draft genome sequence of Rosellinia necatrix.</title>
        <authorList>
            <person name="Kanematsu S."/>
        </authorList>
    </citation>
    <scope>NUCLEOTIDE SEQUENCE [LARGE SCALE GENOMIC DNA]</scope>
    <source>
        <strain evidence="3">W97</strain>
    </source>
</reference>
<feature type="region of interest" description="Disordered" evidence="1">
    <location>
        <begin position="1"/>
        <end position="42"/>
    </location>
</feature>
<dbReference type="PANTHER" id="PTHR35391:SF5">
    <property type="entry name" value="DUF6590 DOMAIN-CONTAINING PROTEIN"/>
    <property type="match status" value="1"/>
</dbReference>